<feature type="compositionally biased region" description="Low complexity" evidence="1">
    <location>
        <begin position="318"/>
        <end position="336"/>
    </location>
</feature>
<accession>A0ABR2C811</accession>
<keyword evidence="6" id="KW-1185">Reference proteome</keyword>
<feature type="compositionally biased region" description="Pro residues" evidence="1">
    <location>
        <begin position="825"/>
        <end position="837"/>
    </location>
</feature>
<feature type="transmembrane region" description="Helical" evidence="2">
    <location>
        <begin position="16"/>
        <end position="33"/>
    </location>
</feature>
<evidence type="ECO:0000256" key="1">
    <source>
        <dbReference type="SAM" id="MobiDB-lite"/>
    </source>
</evidence>
<feature type="compositionally biased region" description="Low complexity" evidence="1">
    <location>
        <begin position="930"/>
        <end position="943"/>
    </location>
</feature>
<dbReference type="InterPro" id="IPR014772">
    <property type="entry name" value="Munc13_dom-2"/>
</dbReference>
<feature type="domain" description="MHD2" evidence="4">
    <location>
        <begin position="1659"/>
        <end position="1769"/>
    </location>
</feature>
<feature type="compositionally biased region" description="Polar residues" evidence="1">
    <location>
        <begin position="904"/>
        <end position="919"/>
    </location>
</feature>
<dbReference type="InterPro" id="IPR040911">
    <property type="entry name" value="Exostosin_GT47"/>
</dbReference>
<feature type="compositionally biased region" description="Low complexity" evidence="1">
    <location>
        <begin position="355"/>
        <end position="364"/>
    </location>
</feature>
<dbReference type="EMBL" id="JBBPBM010000063">
    <property type="protein sequence ID" value="KAK8515416.1"/>
    <property type="molecule type" value="Genomic_DNA"/>
</dbReference>
<dbReference type="PROSITE" id="PS51258">
    <property type="entry name" value="MHD1"/>
    <property type="match status" value="1"/>
</dbReference>
<organism evidence="5 6">
    <name type="scientific">Hibiscus sabdariffa</name>
    <name type="common">roselle</name>
    <dbReference type="NCBI Taxonomy" id="183260"/>
    <lineage>
        <taxon>Eukaryota</taxon>
        <taxon>Viridiplantae</taxon>
        <taxon>Streptophyta</taxon>
        <taxon>Embryophyta</taxon>
        <taxon>Tracheophyta</taxon>
        <taxon>Spermatophyta</taxon>
        <taxon>Magnoliopsida</taxon>
        <taxon>eudicotyledons</taxon>
        <taxon>Gunneridae</taxon>
        <taxon>Pentapetalae</taxon>
        <taxon>rosids</taxon>
        <taxon>malvids</taxon>
        <taxon>Malvales</taxon>
        <taxon>Malvaceae</taxon>
        <taxon>Malvoideae</taxon>
        <taxon>Hibiscus</taxon>
    </lineage>
</organism>
<feature type="region of interest" description="Disordered" evidence="1">
    <location>
        <begin position="880"/>
        <end position="956"/>
    </location>
</feature>
<proteinExistence type="predicted"/>
<evidence type="ECO:0000313" key="5">
    <source>
        <dbReference type="EMBL" id="KAK8515416.1"/>
    </source>
</evidence>
<feature type="compositionally biased region" description="Low complexity" evidence="1">
    <location>
        <begin position="880"/>
        <end position="899"/>
    </location>
</feature>
<evidence type="ECO:0000259" key="3">
    <source>
        <dbReference type="PROSITE" id="PS51258"/>
    </source>
</evidence>
<feature type="compositionally biased region" description="Polar residues" evidence="1">
    <location>
        <begin position="297"/>
        <end position="317"/>
    </location>
</feature>
<sequence length="1828" mass="203443">MGHEFKSLFQVDTRKLIWLIGITFAVIVTFQFVELPSGNVFSSLFPSGKVSVEEQGGFLDISPLSAESGLDFNGTIAANETTHDVEIFEGKDIDFDVDVTSEADVGLNKSSAFDEGAGAPKESPTAELVELNNNTTVGSGESSKSEESESSSSAESSSDFNGTIAANETAHGAEIFEGNDIDSDVDVISEADVGLNKSSAFDEGTKALKESSTAELVELNNNTTVETAKANDFGASKDGFNSEVSLNRSSALDKDTTSFRESSREESEALNRISTVNIPESSNNSSTAENVGKTEESFSSNNGTVDINTSNNNIGNRSVSLSTTSTMSSDTGLGTTNNTLEKDVDTNVSTDRTSIKSSSSSISSAEQHATPTLDKIEKSKEMQNNFTKSGDGSSPPKAPKMKKKPVMPPALTTIADMNNLFYQSRISYESKTPKWSSRADKVLLEARMQIENAPIIKNDPQLYEPLFWNVSMFKRSYELMENTLKVYVYKEGKRPIVHTPVLQGIYASEGWFMKQLETNKKFVTKNPRDAQLFYLPFSSRMLEETLYVPDSHSHKNLIQYLKNYVDTIAAKYPFWNRTEGADHFLVACHDWAPSETRGHMANCIRALCNSDVREGYVFGKDVSLPETYVRNPQKPLKDLGGNPPSKRPILAFFAGSMHGYLRPILLEQWGNKDADMKIFGKMPVVKGKMNYVRHMKSSKYCLCPRGYEVNSPRVVEAIFYECVPVIISDNFVPPFFEVLNWESFAVFILEKDIPNLKKILLSIPTKRYRQMQLRVKKIQKHFLWHPKPEKYDIFHMILHSVWYNRVFQMKSRDLSLGHSKRESTPTPPPLQTKPQPMPSKLTSTDLQSPFGQLASQLTDSDLRLTAYDVFLAVCRTSSSKPLSTSASLNSDSSSLNTPSENHNHSPNSPALQRSLTSAAASKMKKALGLKSPGSSSGSKKSPGSGPGSGQGKSKRPMTVGELMRIQMRVPETVDSRVRRSLLRIGGGLVGRRIESVVLPLELLQQLKQSDFTDQQEYVEWQKRNLKVLEAGLLLHPRVPLDKSNNASQRLRQIIHAALDRPIETGKNTESMQVLRTAVMSLASRSDGSLSDSSHWADGIPLNLRLYEILLETCFDINDETSIIEEVDELMEHMKKTWVILGINQMLHNLCFTWVLFHRFVASGQVEMDLLYAADSQLADVAKDAKATKDPDYSKILSSTLTSILGWAEKRLLAYHDTFDSGNIYTMQGILSLGISAAKILVEDVSTEYRRKRKGEVDVARNRVDTYIRSSLRTAFAQASLLSTIDPFVDALRKYLSAYAICIRMEKADSSRRASRNQLNPLPVLAILAKDVGELAVHEKQAFSPILKGWHPLAAGVAVATLHACYANQIKQFISSITELTPGAVQVLRAADKLEKDLVQIAVEDAVDSDDGGKAIIREMPPYEAETAIGNLVKGWIKTRIDRLKEWVDRNLQQEVWSPQANQEGYAPSAVEILRIIDETLDAFFQLPIPTHPALLPDLMVGLDKCLQYYTIKAKSGCGSRTTYIPTMPALTRCEIGSKFQGVWKKKEKLQNSQKRNSQVTTMNGDSSFGVPQLCVRINTLHRIRSEMDVLEKRIITHLRNCESAHVEDFSNGLNKKFELTPAACVEGVQQLSEAVAYKIVFHDLSHVLWDGLYIGEPSSSRIDPLLQELERNLLIISETVHERVRTRVITDIMKASCDGFLLVLLAGGPSRAFTRQDSQTIEDDFKALKDLFWANGDGLPADLIDKFSATARGVLPLFRTDTDGLIERFRRVTLETYGSSAKSRLPLPPTSGQWNPTEPNTLLRVLCYRNDETASKFLKKTYNLPKKL</sequence>
<name>A0ABR2C811_9ROSI</name>
<feature type="compositionally biased region" description="Polar residues" evidence="1">
    <location>
        <begin position="272"/>
        <end position="289"/>
    </location>
</feature>
<gene>
    <name evidence="5" type="ORF">V6N12_075458</name>
</gene>
<dbReference type="PANTHER" id="PTHR31280">
    <property type="entry name" value="PROTEIN UNC-13 HOMOLOG"/>
    <property type="match status" value="1"/>
</dbReference>
<comment type="caution">
    <text evidence="5">The sequence shown here is derived from an EMBL/GenBank/DDBJ whole genome shotgun (WGS) entry which is preliminary data.</text>
</comment>
<feature type="domain" description="MHD1" evidence="3">
    <location>
        <begin position="1384"/>
        <end position="1527"/>
    </location>
</feature>
<feature type="compositionally biased region" description="Basic and acidic residues" evidence="1">
    <location>
        <begin position="252"/>
        <end position="269"/>
    </location>
</feature>
<dbReference type="Pfam" id="PF25761">
    <property type="entry name" value="TPR_PATROL1"/>
    <property type="match status" value="1"/>
</dbReference>
<keyword evidence="2" id="KW-0472">Membrane</keyword>
<dbReference type="Proteomes" id="UP001472677">
    <property type="component" value="Unassembled WGS sequence"/>
</dbReference>
<reference evidence="5 6" key="1">
    <citation type="journal article" date="2024" name="G3 (Bethesda)">
        <title>Genome assembly of Hibiscus sabdariffa L. provides insights into metabolisms of medicinal natural products.</title>
        <authorList>
            <person name="Kim T."/>
        </authorList>
    </citation>
    <scope>NUCLEOTIDE SEQUENCE [LARGE SCALE GENOMIC DNA]</scope>
    <source>
        <strain evidence="5">TK-2024</strain>
        <tissue evidence="5">Old leaves</tissue>
    </source>
</reference>
<dbReference type="Pfam" id="PF03016">
    <property type="entry name" value="Exostosin_GT47"/>
    <property type="match status" value="1"/>
</dbReference>
<evidence type="ECO:0000259" key="4">
    <source>
        <dbReference type="PROSITE" id="PS51259"/>
    </source>
</evidence>
<dbReference type="InterPro" id="IPR008528">
    <property type="entry name" value="unc-13_homologue"/>
</dbReference>
<feature type="region of interest" description="Disordered" evidence="1">
    <location>
        <begin position="252"/>
        <end position="405"/>
    </location>
</feature>
<feature type="compositionally biased region" description="Polar residues" evidence="1">
    <location>
        <begin position="382"/>
        <end position="392"/>
    </location>
</feature>
<dbReference type="InterPro" id="IPR014770">
    <property type="entry name" value="Munc13_1"/>
</dbReference>
<evidence type="ECO:0008006" key="7">
    <source>
        <dbReference type="Google" id="ProtNLM"/>
    </source>
</evidence>
<dbReference type="InterPro" id="IPR057984">
    <property type="entry name" value="PATROL1_C"/>
</dbReference>
<evidence type="ECO:0000256" key="2">
    <source>
        <dbReference type="SAM" id="Phobius"/>
    </source>
</evidence>
<feature type="region of interest" description="Disordered" evidence="1">
    <location>
        <begin position="110"/>
        <end position="160"/>
    </location>
</feature>
<evidence type="ECO:0000313" key="6">
    <source>
        <dbReference type="Proteomes" id="UP001472677"/>
    </source>
</evidence>
<keyword evidence="2" id="KW-0812">Transmembrane</keyword>
<protein>
    <recommendedName>
        <fullName evidence="7">Exostosin GT47 domain-containing protein</fullName>
    </recommendedName>
</protein>
<dbReference type="PROSITE" id="PS51259">
    <property type="entry name" value="MHD2"/>
    <property type="match status" value="1"/>
</dbReference>
<dbReference type="PANTHER" id="PTHR31280:SF4">
    <property type="entry name" value="ELONGATION FACTOR TS (DUF810)"/>
    <property type="match status" value="1"/>
</dbReference>
<keyword evidence="2" id="KW-1133">Transmembrane helix</keyword>
<feature type="region of interest" description="Disordered" evidence="1">
    <location>
        <begin position="816"/>
        <end position="846"/>
    </location>
</feature>